<dbReference type="PANTHER" id="PTHR43433:SF5">
    <property type="entry name" value="AB HYDROLASE-1 DOMAIN-CONTAINING PROTEIN"/>
    <property type="match status" value="1"/>
</dbReference>
<dbReference type="AlphaFoldDB" id="A0A1I4B3M4"/>
<feature type="domain" description="AB hydrolase-1" evidence="1">
    <location>
        <begin position="18"/>
        <end position="241"/>
    </location>
</feature>
<name>A0A1I4B3M4_9PSEU</name>
<dbReference type="InterPro" id="IPR029058">
    <property type="entry name" value="AB_hydrolase_fold"/>
</dbReference>
<dbReference type="OrthoDB" id="4944883at2"/>
<dbReference type="PANTHER" id="PTHR43433">
    <property type="entry name" value="HYDROLASE, ALPHA/BETA FOLD FAMILY PROTEIN"/>
    <property type="match status" value="1"/>
</dbReference>
<gene>
    <name evidence="2" type="ORF">SAMN05421835_12633</name>
</gene>
<dbReference type="RefSeq" id="WP_091514640.1">
    <property type="nucleotide sequence ID" value="NZ_CBDQZW010000021.1"/>
</dbReference>
<reference evidence="2 3" key="1">
    <citation type="submission" date="2016-10" db="EMBL/GenBank/DDBJ databases">
        <authorList>
            <person name="de Groot N.N."/>
        </authorList>
    </citation>
    <scope>NUCLEOTIDE SEQUENCE [LARGE SCALE GENOMIC DNA]</scope>
    <source>
        <strain evidence="2 3">DSM 44468</strain>
    </source>
</reference>
<dbReference type="InterPro" id="IPR000073">
    <property type="entry name" value="AB_hydrolase_1"/>
</dbReference>
<evidence type="ECO:0000259" key="1">
    <source>
        <dbReference type="Pfam" id="PF00561"/>
    </source>
</evidence>
<protein>
    <submittedName>
        <fullName evidence="2">Pimeloyl-ACP methyl ester carboxylesterase</fullName>
    </submittedName>
</protein>
<dbReference type="SUPFAM" id="SSF53474">
    <property type="entry name" value="alpha/beta-Hydrolases"/>
    <property type="match status" value="1"/>
</dbReference>
<sequence>MISALLKDIDVVDEGTGPVVALAHGAGGGVRENFGPLISAAGDLRFVGPYYPGAGKTPLATEPLSLERLADTVVAAALETGAERFPVAGLSLGAAVAVTAAVRHPSHVSGLVLTVGVARHDAQLRAYATVWRRLAEREDFDALAELMLHAAGSPAALAALSPADHAEAVRQIRQGYPAGGAAHAELAARTDVTPLLGAIDVPTLVVVGGQDRIVLPDTARLFATGIRGAELVEYPGAGHIFSPPEAARWASDVLPFLRRVVA</sequence>
<dbReference type="GO" id="GO:0003824">
    <property type="term" value="F:catalytic activity"/>
    <property type="evidence" value="ECO:0007669"/>
    <property type="project" value="UniProtKB-ARBA"/>
</dbReference>
<accession>A0A1I4B3M4</accession>
<evidence type="ECO:0000313" key="2">
    <source>
        <dbReference type="EMBL" id="SFK62476.1"/>
    </source>
</evidence>
<dbReference type="STRING" id="115433.SAMN05421835_12633"/>
<dbReference type="Pfam" id="PF00561">
    <property type="entry name" value="Abhydrolase_1"/>
    <property type="match status" value="1"/>
</dbReference>
<dbReference type="Proteomes" id="UP000199025">
    <property type="component" value="Unassembled WGS sequence"/>
</dbReference>
<proteinExistence type="predicted"/>
<dbReference type="PRINTS" id="PR00111">
    <property type="entry name" value="ABHYDROLASE"/>
</dbReference>
<dbReference type="Gene3D" id="3.40.50.1820">
    <property type="entry name" value="alpha/beta hydrolase"/>
    <property type="match status" value="1"/>
</dbReference>
<dbReference type="InterPro" id="IPR050471">
    <property type="entry name" value="AB_hydrolase"/>
</dbReference>
<keyword evidence="3" id="KW-1185">Reference proteome</keyword>
<evidence type="ECO:0000313" key="3">
    <source>
        <dbReference type="Proteomes" id="UP000199025"/>
    </source>
</evidence>
<organism evidence="2 3">
    <name type="scientific">Amycolatopsis sacchari</name>
    <dbReference type="NCBI Taxonomy" id="115433"/>
    <lineage>
        <taxon>Bacteria</taxon>
        <taxon>Bacillati</taxon>
        <taxon>Actinomycetota</taxon>
        <taxon>Actinomycetes</taxon>
        <taxon>Pseudonocardiales</taxon>
        <taxon>Pseudonocardiaceae</taxon>
        <taxon>Amycolatopsis</taxon>
    </lineage>
</organism>
<dbReference type="EMBL" id="FORP01000026">
    <property type="protein sequence ID" value="SFK62476.1"/>
    <property type="molecule type" value="Genomic_DNA"/>
</dbReference>